<dbReference type="Proteomes" id="UP000286402">
    <property type="component" value="Unassembled WGS sequence"/>
</dbReference>
<dbReference type="AlphaFoldDB" id="A0A420FW75"/>
<dbReference type="EMBL" id="MCAQ01000012">
    <property type="protein sequence ID" value="RKF37141.1"/>
    <property type="molecule type" value="Genomic_DNA"/>
</dbReference>
<feature type="compositionally biased region" description="Polar residues" evidence="1">
    <location>
        <begin position="390"/>
        <end position="406"/>
    </location>
</feature>
<evidence type="ECO:0000256" key="1">
    <source>
        <dbReference type="SAM" id="MobiDB-lite"/>
    </source>
</evidence>
<accession>A0A420FW75</accession>
<organism evidence="2 3">
    <name type="scientific">Sphingobacterium siyangense</name>
    <dbReference type="NCBI Taxonomy" id="459529"/>
    <lineage>
        <taxon>Bacteria</taxon>
        <taxon>Pseudomonadati</taxon>
        <taxon>Bacteroidota</taxon>
        <taxon>Sphingobacteriia</taxon>
        <taxon>Sphingobacteriales</taxon>
        <taxon>Sphingobacteriaceae</taxon>
        <taxon>Sphingobacterium</taxon>
    </lineage>
</organism>
<proteinExistence type="predicted"/>
<reference evidence="2 3" key="1">
    <citation type="submission" date="2016-07" db="EMBL/GenBank/DDBJ databases">
        <title>Genome analysis of Sphingobacterium siyangense T12B17.</title>
        <authorList>
            <person name="Xu D."/>
            <person name="Su Y."/>
            <person name="Zheng S."/>
        </authorList>
    </citation>
    <scope>NUCLEOTIDE SEQUENCE [LARGE SCALE GENOMIC DNA]</scope>
    <source>
        <strain evidence="2 3">T12B17</strain>
    </source>
</reference>
<evidence type="ECO:0000313" key="3">
    <source>
        <dbReference type="Proteomes" id="UP000286402"/>
    </source>
</evidence>
<dbReference type="RefSeq" id="WP_120334236.1">
    <property type="nucleotide sequence ID" value="NZ_MCAQ01000012.1"/>
</dbReference>
<sequence>MRTKNLIKAMSIITVSLLYSCSSELETEDMLANLNKNSSQLASRESACELFSSAIESTIIPGVKAVNLENGISTSCHNNILIFPTLQDYENSIVKLDQLIDEHNDAFDQQTANMTDVEADDYADEIGFDEDLPLVKFEEDLGFCSLRQRIDIMEEEWLSQQGDGAWNLDFNPDSHYIDDETERALLSVASEFIVGNCKIGYTYIKKFDWGTVEVEINDLGSLSTFIAALNNIVDPSNINGATLAQVSELVNATNSPNKIKIKDIGAVLGAIGQVPPSECRDKVKEKDEHIFNGERRIIWKHKYGRLLNGGGNIVIRAKSITKSYRKKKSKWKKYRATISAGFSGSAFFICSTAESLDSNTSKKRKRIKLMKYTDDIAGNNQQKKLKPNGLFSTHTQEGNSYQNDVY</sequence>
<feature type="region of interest" description="Disordered" evidence="1">
    <location>
        <begin position="380"/>
        <end position="406"/>
    </location>
</feature>
<gene>
    <name evidence="2" type="ORF">BCY89_05680</name>
</gene>
<comment type="caution">
    <text evidence="2">The sequence shown here is derived from an EMBL/GenBank/DDBJ whole genome shotgun (WGS) entry which is preliminary data.</text>
</comment>
<protein>
    <submittedName>
        <fullName evidence="2">Uncharacterized protein</fullName>
    </submittedName>
</protein>
<dbReference type="PROSITE" id="PS51257">
    <property type="entry name" value="PROKAR_LIPOPROTEIN"/>
    <property type="match status" value="1"/>
</dbReference>
<name>A0A420FW75_9SPHI</name>
<evidence type="ECO:0000313" key="2">
    <source>
        <dbReference type="EMBL" id="RKF37141.1"/>
    </source>
</evidence>
<keyword evidence="3" id="KW-1185">Reference proteome</keyword>